<evidence type="ECO:0000259" key="5">
    <source>
        <dbReference type="Pfam" id="PF00155"/>
    </source>
</evidence>
<comment type="cofactor">
    <cofactor evidence="1">
        <name>pyridoxal 5'-phosphate</name>
        <dbReference type="ChEBI" id="CHEBI:597326"/>
    </cofactor>
</comment>
<evidence type="ECO:0000313" key="7">
    <source>
        <dbReference type="Proteomes" id="UP000182034"/>
    </source>
</evidence>
<accession>A0A1K2ICG4</accession>
<dbReference type="STRING" id="1612149.SAMN05216324_101218"/>
<dbReference type="PANTHER" id="PTHR13693:SF77">
    <property type="entry name" value="8-AMINO-7-OXONONANOATE SYNTHASE"/>
    <property type="match status" value="1"/>
</dbReference>
<comment type="similarity">
    <text evidence="2">Belongs to the class-II pyridoxal-phosphate-dependent aminotransferase family. BioF subfamily.</text>
</comment>
<dbReference type="InterPro" id="IPR004839">
    <property type="entry name" value="Aminotransferase_I/II_large"/>
</dbReference>
<dbReference type="PANTHER" id="PTHR13693">
    <property type="entry name" value="CLASS II AMINOTRANSFERASE/8-AMINO-7-OXONONANOATE SYNTHASE"/>
    <property type="match status" value="1"/>
</dbReference>
<sequence length="385" mass="43568">MTNGSMPLLRKLQSLTMLKNFHHFQEALEKRREEGTLRILQPKSEVIDFYSNDYLGLARNSELQNLLLKQIIENPQLLSGSTGSRLISGNSSTVIETENLIAREHQYPSALLFSSGYNANLALFSTLPTRHDTIIVDEKIHRSVHDACKMSHAKKLKFKHNDVEDLEQVLKKQHGNCYVTVESLYSMDGDVAPIQEIIQIVEKYKASLIVDEAHAFGVFGYGLVEKYQLKNRVLATVITFGKALGAHGAAILCDDIIKSYLVNFASPFIYTTSAQDIQWMSIKTGYEFLKSNSELSIKLQENIKIFRQQNLKTPSSENSPIQAIVIPDNNRLKILKETLLNEGFSTYAVFSPTVKEGSERLRICLHSFNTEEEIIQLTKITKELI</sequence>
<dbReference type="SUPFAM" id="SSF53383">
    <property type="entry name" value="PLP-dependent transferases"/>
    <property type="match status" value="1"/>
</dbReference>
<keyword evidence="7" id="KW-1185">Reference proteome</keyword>
<dbReference type="AlphaFoldDB" id="A0A1K2ICG4"/>
<dbReference type="Proteomes" id="UP000182034">
    <property type="component" value="Unassembled WGS sequence"/>
</dbReference>
<evidence type="ECO:0000256" key="4">
    <source>
        <dbReference type="ARBA" id="ARBA00022898"/>
    </source>
</evidence>
<dbReference type="InterPro" id="IPR050087">
    <property type="entry name" value="AON_synthase_class-II"/>
</dbReference>
<protein>
    <submittedName>
        <fullName evidence="6">8-amino-7-oxononanoate synthase</fullName>
    </submittedName>
</protein>
<dbReference type="GO" id="GO:0009102">
    <property type="term" value="P:biotin biosynthetic process"/>
    <property type="evidence" value="ECO:0007669"/>
    <property type="project" value="TreeGrafter"/>
</dbReference>
<evidence type="ECO:0000256" key="1">
    <source>
        <dbReference type="ARBA" id="ARBA00001933"/>
    </source>
</evidence>
<dbReference type="EMBL" id="FPKW01000001">
    <property type="protein sequence ID" value="SFZ90117.1"/>
    <property type="molecule type" value="Genomic_DNA"/>
</dbReference>
<proteinExistence type="inferred from homology"/>
<dbReference type="Gene3D" id="3.90.1150.10">
    <property type="entry name" value="Aspartate Aminotransferase, domain 1"/>
    <property type="match status" value="1"/>
</dbReference>
<keyword evidence="4" id="KW-0663">Pyridoxal phosphate</keyword>
<evidence type="ECO:0000256" key="3">
    <source>
        <dbReference type="ARBA" id="ARBA00022679"/>
    </source>
</evidence>
<organism evidence="6 7">
    <name type="scientific">Chryseobacterium limigenitum</name>
    <dbReference type="NCBI Taxonomy" id="1612149"/>
    <lineage>
        <taxon>Bacteria</taxon>
        <taxon>Pseudomonadati</taxon>
        <taxon>Bacteroidota</taxon>
        <taxon>Flavobacteriia</taxon>
        <taxon>Flavobacteriales</taxon>
        <taxon>Weeksellaceae</taxon>
        <taxon>Chryseobacterium group</taxon>
        <taxon>Chryseobacterium</taxon>
    </lineage>
</organism>
<dbReference type="InterPro" id="IPR015424">
    <property type="entry name" value="PyrdxlP-dep_Trfase"/>
</dbReference>
<dbReference type="Gene3D" id="3.40.640.10">
    <property type="entry name" value="Type I PLP-dependent aspartate aminotransferase-like (Major domain)"/>
    <property type="match status" value="1"/>
</dbReference>
<dbReference type="InterPro" id="IPR015421">
    <property type="entry name" value="PyrdxlP-dep_Trfase_major"/>
</dbReference>
<name>A0A1K2ICG4_9FLAO</name>
<dbReference type="GO" id="GO:0016740">
    <property type="term" value="F:transferase activity"/>
    <property type="evidence" value="ECO:0007669"/>
    <property type="project" value="UniProtKB-KW"/>
</dbReference>
<reference evidence="7" key="1">
    <citation type="submission" date="2016-10" db="EMBL/GenBank/DDBJ databases">
        <authorList>
            <person name="Varghese N."/>
            <person name="Submissions S."/>
        </authorList>
    </citation>
    <scope>NUCLEOTIDE SEQUENCE [LARGE SCALE GENOMIC DNA]</scope>
    <source>
        <strain evidence="7">SUR2</strain>
    </source>
</reference>
<evidence type="ECO:0000313" key="6">
    <source>
        <dbReference type="EMBL" id="SFZ90117.1"/>
    </source>
</evidence>
<keyword evidence="3" id="KW-0808">Transferase</keyword>
<feature type="domain" description="Aminotransferase class I/classII large" evidence="5">
    <location>
        <begin position="45"/>
        <end position="373"/>
    </location>
</feature>
<dbReference type="Pfam" id="PF00155">
    <property type="entry name" value="Aminotran_1_2"/>
    <property type="match status" value="1"/>
</dbReference>
<dbReference type="GO" id="GO:0030170">
    <property type="term" value="F:pyridoxal phosphate binding"/>
    <property type="evidence" value="ECO:0007669"/>
    <property type="project" value="InterPro"/>
</dbReference>
<dbReference type="InterPro" id="IPR015422">
    <property type="entry name" value="PyrdxlP-dep_Trfase_small"/>
</dbReference>
<evidence type="ECO:0000256" key="2">
    <source>
        <dbReference type="ARBA" id="ARBA00010008"/>
    </source>
</evidence>
<gene>
    <name evidence="6" type="ORF">SAMN05216324_101218</name>
</gene>